<sequence>MNKIQPHIIKEGGVQYQLGEFNNNNISYDFKKILIYLDAKGKLLFGKNFKIYEEDEVILYKLCVYFISDFEACKKLEIDPNKGILLSGPVGCGKTSLMKLLRFMVPHQKPYELIPARNITFAFNNIGYKTIEEYGNSSFYCFDDLGVESTGRHFGKDCNVMGEILLSRYDLFLKRKIRTHATTNLNAQELEERYGNRVRSRMRQMFNLISFDSSSKDKRG</sequence>
<dbReference type="STRING" id="447689.BA195_09035"/>
<dbReference type="OrthoDB" id="835620at2"/>
<accession>A0A1B9XZU7</accession>
<name>A0A1B9XZU7_9FLAO</name>
<organism evidence="1 2">
    <name type="scientific">Tenacibaculum soleae</name>
    <dbReference type="NCBI Taxonomy" id="447689"/>
    <lineage>
        <taxon>Bacteria</taxon>
        <taxon>Pseudomonadati</taxon>
        <taxon>Bacteroidota</taxon>
        <taxon>Flavobacteriia</taxon>
        <taxon>Flavobacteriales</taxon>
        <taxon>Flavobacteriaceae</taxon>
        <taxon>Tenacibaculum</taxon>
    </lineage>
</organism>
<dbReference type="Gene3D" id="3.40.50.300">
    <property type="entry name" value="P-loop containing nucleotide triphosphate hydrolases"/>
    <property type="match status" value="1"/>
</dbReference>
<evidence type="ECO:0000313" key="1">
    <source>
        <dbReference type="EMBL" id="OCK43026.1"/>
    </source>
</evidence>
<proteinExistence type="predicted"/>
<protein>
    <submittedName>
        <fullName evidence="1">ATPase</fullName>
    </submittedName>
</protein>
<reference evidence="1 2" key="1">
    <citation type="submission" date="2016-06" db="EMBL/GenBank/DDBJ databases">
        <title>Draft Genome Sequence of Tenacibaculum soleae UCD-KL19.</title>
        <authorList>
            <person name="Eisen J.A."/>
            <person name="Coil D.A."/>
            <person name="Lujan K.M."/>
        </authorList>
    </citation>
    <scope>NUCLEOTIDE SEQUENCE [LARGE SCALE GENOMIC DNA]</scope>
    <source>
        <strain evidence="1 2">UCD-KL19</strain>
    </source>
</reference>
<dbReference type="AlphaFoldDB" id="A0A1B9XZU7"/>
<dbReference type="InterPro" id="IPR027417">
    <property type="entry name" value="P-loop_NTPase"/>
</dbReference>
<dbReference type="RefSeq" id="WP_068704639.1">
    <property type="nucleotide sequence ID" value="NZ_JAUOSW010000002.1"/>
</dbReference>
<dbReference type="SUPFAM" id="SSF52540">
    <property type="entry name" value="P-loop containing nucleoside triphosphate hydrolases"/>
    <property type="match status" value="1"/>
</dbReference>
<keyword evidence="2" id="KW-1185">Reference proteome</keyword>
<evidence type="ECO:0000313" key="2">
    <source>
        <dbReference type="Proteomes" id="UP000093186"/>
    </source>
</evidence>
<comment type="caution">
    <text evidence="1">The sequence shown here is derived from an EMBL/GenBank/DDBJ whole genome shotgun (WGS) entry which is preliminary data.</text>
</comment>
<dbReference type="EMBL" id="MAKX01000002">
    <property type="protein sequence ID" value="OCK43026.1"/>
    <property type="molecule type" value="Genomic_DNA"/>
</dbReference>
<dbReference type="Proteomes" id="UP000093186">
    <property type="component" value="Unassembled WGS sequence"/>
</dbReference>
<gene>
    <name evidence="1" type="ORF">BA195_09035</name>
</gene>